<dbReference type="STRING" id="543379.A0A232EGE1"/>
<proteinExistence type="predicted"/>
<dbReference type="EMBL" id="NNAY01004804">
    <property type="protein sequence ID" value="OXU17388.1"/>
    <property type="molecule type" value="Genomic_DNA"/>
</dbReference>
<evidence type="ECO:0000313" key="3">
    <source>
        <dbReference type="Proteomes" id="UP000215335"/>
    </source>
</evidence>
<dbReference type="PANTHER" id="PTHR46579:SF1">
    <property type="entry name" value="F5_8 TYPE C DOMAIN-CONTAINING PROTEIN"/>
    <property type="match status" value="1"/>
</dbReference>
<accession>A0A232EGE1</accession>
<feature type="region of interest" description="Disordered" evidence="1">
    <location>
        <begin position="232"/>
        <end position="255"/>
    </location>
</feature>
<dbReference type="AlphaFoldDB" id="A0A232EGE1"/>
<evidence type="ECO:0000313" key="2">
    <source>
        <dbReference type="EMBL" id="OXU17388.1"/>
    </source>
</evidence>
<evidence type="ECO:0000256" key="1">
    <source>
        <dbReference type="SAM" id="MobiDB-lite"/>
    </source>
</evidence>
<dbReference type="OrthoDB" id="6509516at2759"/>
<sequence>MKSWYGSHSIPLLKNILNDEALKHYQLLVKSKFTLLKDNILEFELNNCEKDLKKFVCQFQDLYGLEAMTFNVHSLMHCVQSVRQTGPLHLNSAFTFENSIYNLKQYINGSKGMDIQIARKHLQKLVFQYEAKNAVKNASEETMTYCFNIFSQKKLTLRYKQIENITFCGKGVLKNYEETARPCNYQNILYLLCSCSWDDFCSTPAAVVARDNPPRDKSGFNKHMNALLPRYGTYTTPQSSQQRWERSKTSIMQEE</sequence>
<organism evidence="2 3">
    <name type="scientific">Trichomalopsis sarcophagae</name>
    <dbReference type="NCBI Taxonomy" id="543379"/>
    <lineage>
        <taxon>Eukaryota</taxon>
        <taxon>Metazoa</taxon>
        <taxon>Ecdysozoa</taxon>
        <taxon>Arthropoda</taxon>
        <taxon>Hexapoda</taxon>
        <taxon>Insecta</taxon>
        <taxon>Pterygota</taxon>
        <taxon>Neoptera</taxon>
        <taxon>Endopterygota</taxon>
        <taxon>Hymenoptera</taxon>
        <taxon>Apocrita</taxon>
        <taxon>Proctotrupomorpha</taxon>
        <taxon>Chalcidoidea</taxon>
        <taxon>Pteromalidae</taxon>
        <taxon>Pteromalinae</taxon>
        <taxon>Trichomalopsis</taxon>
    </lineage>
</organism>
<dbReference type="PANTHER" id="PTHR46579">
    <property type="entry name" value="F5/8 TYPE C DOMAIN-CONTAINING PROTEIN-RELATED"/>
    <property type="match status" value="1"/>
</dbReference>
<keyword evidence="3" id="KW-1185">Reference proteome</keyword>
<gene>
    <name evidence="2" type="ORF">TSAR_010786</name>
</gene>
<dbReference type="Proteomes" id="UP000215335">
    <property type="component" value="Unassembled WGS sequence"/>
</dbReference>
<protein>
    <submittedName>
        <fullName evidence="2">Uncharacterized protein</fullName>
    </submittedName>
</protein>
<name>A0A232EGE1_9HYME</name>
<reference evidence="2 3" key="1">
    <citation type="journal article" date="2017" name="Curr. Biol.">
        <title>The Evolution of Venom by Co-option of Single-Copy Genes.</title>
        <authorList>
            <person name="Martinson E.O."/>
            <person name="Mrinalini"/>
            <person name="Kelkar Y.D."/>
            <person name="Chang C.H."/>
            <person name="Werren J.H."/>
        </authorList>
    </citation>
    <scope>NUCLEOTIDE SEQUENCE [LARGE SCALE GENOMIC DNA]</scope>
    <source>
        <strain evidence="2 3">Alberta</strain>
        <tissue evidence="2">Whole body</tissue>
    </source>
</reference>
<comment type="caution">
    <text evidence="2">The sequence shown here is derived from an EMBL/GenBank/DDBJ whole genome shotgun (WGS) entry which is preliminary data.</text>
</comment>
<feature type="compositionally biased region" description="Polar residues" evidence="1">
    <location>
        <begin position="233"/>
        <end position="242"/>
    </location>
</feature>